<feature type="coiled-coil region" evidence="1">
    <location>
        <begin position="195"/>
        <end position="222"/>
    </location>
</feature>
<proteinExistence type="predicted"/>
<accession>A0A9Q4DEG7</accession>
<dbReference type="Proteomes" id="UP001069047">
    <property type="component" value="Unassembled WGS sequence"/>
</dbReference>
<gene>
    <name evidence="3" type="ORF">DBT44_0003585</name>
    <name evidence="2" type="ORF">ODY61_03340</name>
</gene>
<name>A0A1E9PGR7_9LACT</name>
<feature type="coiled-coil region" evidence="1">
    <location>
        <begin position="252"/>
        <end position="293"/>
    </location>
</feature>
<dbReference type="EMBL" id="JAOTMY010000001">
    <property type="protein sequence ID" value="MCY3087153.1"/>
    <property type="molecule type" value="Genomic_DNA"/>
</dbReference>
<protein>
    <submittedName>
        <fullName evidence="2">Uncharacterized protein</fullName>
    </submittedName>
</protein>
<organism evidence="2 5">
    <name type="scientific">Aerococcus mictus</name>
    <dbReference type="NCBI Taxonomy" id="2976810"/>
    <lineage>
        <taxon>Bacteria</taxon>
        <taxon>Bacillati</taxon>
        <taxon>Bacillota</taxon>
        <taxon>Bacilli</taxon>
        <taxon>Lactobacillales</taxon>
        <taxon>Aerococcaceae</taxon>
        <taxon>Aerococcus</taxon>
    </lineage>
</organism>
<reference evidence="3 4" key="1">
    <citation type="journal article" date="2020" name="J. Bacteriol.">
        <title>Aerococcus urinae Isolated from Women with Lower Urinary Tract Symptoms: In Vitro Aggregation and Genome Analysis.</title>
        <authorList>
            <person name="Hilt E.E."/>
            <person name="Putonti C."/>
            <person name="Thomas-White K."/>
            <person name="Lewis A.L."/>
            <person name="Visick K.L."/>
            <person name="Gilbert N.M."/>
            <person name="Wolfe A.J."/>
        </authorList>
    </citation>
    <scope>NUCLEOTIDE SEQUENCE [LARGE SCALE GENOMIC DNA]</scope>
    <source>
        <strain evidence="3 4">UMB1016</strain>
    </source>
</reference>
<accession>A0A1E9PGR7</accession>
<reference evidence="3" key="3">
    <citation type="submission" date="2024-02" db="EMBL/GenBank/DDBJ databases">
        <authorList>
            <person name="Choi B."/>
        </authorList>
    </citation>
    <scope>NUCLEOTIDE SEQUENCE</scope>
    <source>
        <strain evidence="3">UMB1016</strain>
    </source>
</reference>
<keyword evidence="1" id="KW-0175">Coiled coil</keyword>
<dbReference type="AlphaFoldDB" id="A0A1E9PGR7"/>
<sequence length="295" mass="34409">MASLFKKKNKRNEPVKKKTKENTMSKFYKKAFIFFGLGSALLFLSPIVTGTEYKIESTPVGELSPITDKIQIKMVKAAYNPRAELFRVDFEIQTDASNPALVNLEYYAFAKILKDTDEEIPGEIVQVNPKYLVAFFKKVPDNYKAIGVTLKPSYIEEAITNDPNMEKRKVFVNFLQEDVPEDTNISITTANQYEADWIRAKVDEVQQEIEEHQEDIRLSRIKIENNKKTMEENKADTSLMTKEEVEEYERGRRTLETNILQEEGLIEKKEEAIKKLEERKENYNKQIQELENKMR</sequence>
<dbReference type="EMBL" id="CP145132">
    <property type="protein sequence ID" value="WWC55401.1"/>
    <property type="molecule type" value="Genomic_DNA"/>
</dbReference>
<dbReference type="RefSeq" id="WP_070559165.1">
    <property type="nucleotide sequence ID" value="NZ_CAJHLG010000004.1"/>
</dbReference>
<evidence type="ECO:0000313" key="5">
    <source>
        <dbReference type="Proteomes" id="UP001069047"/>
    </source>
</evidence>
<evidence type="ECO:0000313" key="4">
    <source>
        <dbReference type="Proteomes" id="UP000250354"/>
    </source>
</evidence>
<evidence type="ECO:0000256" key="1">
    <source>
        <dbReference type="SAM" id="Coils"/>
    </source>
</evidence>
<reference evidence="2" key="2">
    <citation type="submission" date="2022-09" db="EMBL/GenBank/DDBJ databases">
        <title>Aerococcus urinae taxonomy study.</title>
        <authorList>
            <person name="Christensen J."/>
            <person name="Senneby E."/>
        </authorList>
    </citation>
    <scope>NUCLEOTIDE SEQUENCE</scope>
    <source>
        <strain evidence="2">LUND-41-B12</strain>
    </source>
</reference>
<evidence type="ECO:0000313" key="3">
    <source>
        <dbReference type="EMBL" id="WWC55401.1"/>
    </source>
</evidence>
<keyword evidence="4" id="KW-1185">Reference proteome</keyword>
<dbReference type="Proteomes" id="UP000250354">
    <property type="component" value="Chromosome"/>
</dbReference>
<evidence type="ECO:0000313" key="2">
    <source>
        <dbReference type="EMBL" id="MCY3087153.1"/>
    </source>
</evidence>